<accession>A0A9P8M6L7</accession>
<evidence type="ECO:0008006" key="4">
    <source>
        <dbReference type="Google" id="ProtNLM"/>
    </source>
</evidence>
<proteinExistence type="predicted"/>
<reference evidence="2 3" key="1">
    <citation type="submission" date="2020-07" db="EMBL/GenBank/DDBJ databases">
        <title>Metarhizium humberi genome.</title>
        <authorList>
            <person name="Lysoe E."/>
        </authorList>
    </citation>
    <scope>NUCLEOTIDE SEQUENCE [LARGE SCALE GENOMIC DNA]</scope>
    <source>
        <strain evidence="2 3">ESALQ1638</strain>
    </source>
</reference>
<organism evidence="2 3">
    <name type="scientific">Metarhizium humberi</name>
    <dbReference type="NCBI Taxonomy" id="2596975"/>
    <lineage>
        <taxon>Eukaryota</taxon>
        <taxon>Fungi</taxon>
        <taxon>Dikarya</taxon>
        <taxon>Ascomycota</taxon>
        <taxon>Pezizomycotina</taxon>
        <taxon>Sordariomycetes</taxon>
        <taxon>Hypocreomycetidae</taxon>
        <taxon>Hypocreales</taxon>
        <taxon>Clavicipitaceae</taxon>
        <taxon>Metarhizium</taxon>
    </lineage>
</organism>
<protein>
    <recommendedName>
        <fullName evidence="4">Proteinrelated to secreted protein-Streptomyces sviceus</fullName>
    </recommendedName>
</protein>
<feature type="chain" id="PRO_5040186965" description="Proteinrelated to secreted protein-Streptomyces sviceus" evidence="1">
    <location>
        <begin position="20"/>
        <end position="406"/>
    </location>
</feature>
<dbReference type="Proteomes" id="UP000764110">
    <property type="component" value="Unassembled WGS sequence"/>
</dbReference>
<dbReference type="InterPro" id="IPR008929">
    <property type="entry name" value="Chondroitin_lyas"/>
</dbReference>
<keyword evidence="3" id="KW-1185">Reference proteome</keyword>
<comment type="caution">
    <text evidence="2">The sequence shown here is derived from an EMBL/GenBank/DDBJ whole genome shotgun (WGS) entry which is preliminary data.</text>
</comment>
<feature type="signal peptide" evidence="1">
    <location>
        <begin position="1"/>
        <end position="19"/>
    </location>
</feature>
<dbReference type="SUPFAM" id="SSF48230">
    <property type="entry name" value="Chondroitin AC/alginate lyase"/>
    <property type="match status" value="1"/>
</dbReference>
<gene>
    <name evidence="2" type="ORF">MHUMG1_07867</name>
</gene>
<dbReference type="Gene3D" id="1.50.10.100">
    <property type="entry name" value="Chondroitin AC/alginate lyase"/>
    <property type="match status" value="1"/>
</dbReference>
<evidence type="ECO:0000313" key="3">
    <source>
        <dbReference type="Proteomes" id="UP000764110"/>
    </source>
</evidence>
<dbReference type="EMBL" id="JACEFI010000016">
    <property type="protein sequence ID" value="KAH0594516.1"/>
    <property type="molecule type" value="Genomic_DNA"/>
</dbReference>
<name>A0A9P8M6L7_9HYPO</name>
<evidence type="ECO:0000256" key="1">
    <source>
        <dbReference type="SAM" id="SignalP"/>
    </source>
</evidence>
<sequence length="406" mass="45195">MVSTKSFLAFMALSVGLHGYHIQRDLSESTASRTLAETRDTAAEFVHPGIFVDSSQLQRMASKVASKTQPWTAAYDAMMEHPYAAIETPTPYETVECGPYSNPDIGCADERKNALAAYLNALAWATTKDQSKATRAISIMNAWAKKIKSHTNKNAPLQAAWAATVWARAGEIIRYTDAAWSSEDVTSFEGMLRNVYLPIVKNGSKNPNNWDLGSYKLYMCGRSFALMTNRATYDASLARFINSTSYYIYLKSDGPEPRGPYKMPRKTLLEHWWEGQKEFNEDGMAMEVCRDLTHTAYGLASISHVAETARIQGRDLYSEDTGTRLRAGLEFQTKYDKKGGAQEVPSWLCKGNLKLHLEDVTEPGYSILGAKYDMPYTKKYTAAARPAGANTLFVGWETLTHATGEL</sequence>
<keyword evidence="1" id="KW-0732">Signal</keyword>
<evidence type="ECO:0000313" key="2">
    <source>
        <dbReference type="EMBL" id="KAH0594516.1"/>
    </source>
</evidence>
<dbReference type="AlphaFoldDB" id="A0A9P8M6L7"/>